<comment type="caution">
    <text evidence="8">The sequence shown here is derived from an EMBL/GenBank/DDBJ whole genome shotgun (WGS) entry which is preliminary data.</text>
</comment>
<keyword evidence="9" id="KW-1185">Reference proteome</keyword>
<feature type="region of interest" description="Disordered" evidence="6">
    <location>
        <begin position="1"/>
        <end position="70"/>
    </location>
</feature>
<dbReference type="PANTHER" id="PTHR24409:SF295">
    <property type="entry name" value="AZ2-RELATED"/>
    <property type="match status" value="1"/>
</dbReference>
<dbReference type="InterPro" id="IPR036236">
    <property type="entry name" value="Znf_C2H2_sf"/>
</dbReference>
<dbReference type="SMART" id="SM00355">
    <property type="entry name" value="ZnF_C2H2"/>
    <property type="match status" value="5"/>
</dbReference>
<keyword evidence="2" id="KW-0677">Repeat</keyword>
<evidence type="ECO:0000256" key="5">
    <source>
        <dbReference type="PROSITE-ProRule" id="PRU00042"/>
    </source>
</evidence>
<feature type="region of interest" description="Disordered" evidence="6">
    <location>
        <begin position="347"/>
        <end position="372"/>
    </location>
</feature>
<evidence type="ECO:0000256" key="2">
    <source>
        <dbReference type="ARBA" id="ARBA00022737"/>
    </source>
</evidence>
<dbReference type="PROSITE" id="PS50157">
    <property type="entry name" value="ZINC_FINGER_C2H2_2"/>
    <property type="match status" value="1"/>
</dbReference>
<dbReference type="PANTHER" id="PTHR24409">
    <property type="entry name" value="ZINC FINGER PROTEIN 142"/>
    <property type="match status" value="1"/>
</dbReference>
<feature type="region of interest" description="Disordered" evidence="6">
    <location>
        <begin position="306"/>
        <end position="325"/>
    </location>
</feature>
<evidence type="ECO:0000256" key="3">
    <source>
        <dbReference type="ARBA" id="ARBA00022771"/>
    </source>
</evidence>
<keyword evidence="3 5" id="KW-0863">Zinc-finger</keyword>
<gene>
    <name evidence="8" type="ORF">RUM44_012714</name>
</gene>
<protein>
    <recommendedName>
        <fullName evidence="7">C2H2-type domain-containing protein</fullName>
    </recommendedName>
</protein>
<evidence type="ECO:0000313" key="9">
    <source>
        <dbReference type="Proteomes" id="UP001359485"/>
    </source>
</evidence>
<proteinExistence type="predicted"/>
<keyword evidence="1" id="KW-0479">Metal-binding</keyword>
<dbReference type="PROSITE" id="PS00028">
    <property type="entry name" value="ZINC_FINGER_C2H2_1"/>
    <property type="match status" value="1"/>
</dbReference>
<evidence type="ECO:0000256" key="6">
    <source>
        <dbReference type="SAM" id="MobiDB-lite"/>
    </source>
</evidence>
<feature type="compositionally biased region" description="Polar residues" evidence="6">
    <location>
        <begin position="32"/>
        <end position="42"/>
    </location>
</feature>
<organism evidence="8 9">
    <name type="scientific">Polyplax serrata</name>
    <name type="common">Common mouse louse</name>
    <dbReference type="NCBI Taxonomy" id="468196"/>
    <lineage>
        <taxon>Eukaryota</taxon>
        <taxon>Metazoa</taxon>
        <taxon>Ecdysozoa</taxon>
        <taxon>Arthropoda</taxon>
        <taxon>Hexapoda</taxon>
        <taxon>Insecta</taxon>
        <taxon>Pterygota</taxon>
        <taxon>Neoptera</taxon>
        <taxon>Paraneoptera</taxon>
        <taxon>Psocodea</taxon>
        <taxon>Troctomorpha</taxon>
        <taxon>Phthiraptera</taxon>
        <taxon>Anoplura</taxon>
        <taxon>Polyplacidae</taxon>
        <taxon>Polyplax</taxon>
    </lineage>
</organism>
<feature type="compositionally biased region" description="Basic and acidic residues" evidence="6">
    <location>
        <begin position="1"/>
        <end position="11"/>
    </location>
</feature>
<dbReference type="Proteomes" id="UP001359485">
    <property type="component" value="Unassembled WGS sequence"/>
</dbReference>
<evidence type="ECO:0000256" key="1">
    <source>
        <dbReference type="ARBA" id="ARBA00022723"/>
    </source>
</evidence>
<name>A0ABR1BGG0_POLSC</name>
<feature type="domain" description="C2H2-type" evidence="7">
    <location>
        <begin position="216"/>
        <end position="238"/>
    </location>
</feature>
<evidence type="ECO:0000259" key="7">
    <source>
        <dbReference type="PROSITE" id="PS50157"/>
    </source>
</evidence>
<keyword evidence="4" id="KW-0862">Zinc</keyword>
<dbReference type="EMBL" id="JAWJWF010000001">
    <property type="protein sequence ID" value="KAK6641015.1"/>
    <property type="molecule type" value="Genomic_DNA"/>
</dbReference>
<dbReference type="SUPFAM" id="SSF57667">
    <property type="entry name" value="beta-beta-alpha zinc fingers"/>
    <property type="match status" value="1"/>
</dbReference>
<sequence length="486" mass="55181">MPKPETTKEVNYKQPTGSSKRKRKQSIKRNIVNDSEGNCNDSVKSKTEKTYGKRSKSAKVKEEHAEQNLMDDRKSKTVTCPNELTEIIAPLHGERSEEEELNVENLAVSKCSSNKQQCQNCKFCSEHKEIKSEADDSSNCKRSKKKFPCEICARDGTPKVYNTLEKHKQHMATVHEIYSKEVKRFECTECSQTVWFPTKSKYMYHLGTKHPGIIKFICEVCTETFKLKANYKNHMKSHNIVVQKKFACDVCNGTFVNKAGFEAHKRRFPGPHIKQSCSHCGFSFSREKHLINHRCKTLLLEEAAARTNSSNTSESKQDVQQTENASKFAVDHVKVEGDSSTVYIDKKTTVDPSAESETDTQALNEKKPVECDSQSNKKMLVHRIIPRRNQDQAVYRPVQVATQSVPESVVVQELREIELENGTFIAAAPSGDPEQQFIIRDINGQIVQGGQIFQLDINDVQPGEESQVYLADWNIVAPYVIREKSP</sequence>
<reference evidence="8 9" key="1">
    <citation type="submission" date="2023-09" db="EMBL/GenBank/DDBJ databases">
        <title>Genomes of two closely related lineages of the louse Polyplax serrata with different host specificities.</title>
        <authorList>
            <person name="Martinu J."/>
            <person name="Tarabai H."/>
            <person name="Stefka J."/>
            <person name="Hypsa V."/>
        </authorList>
    </citation>
    <scope>NUCLEOTIDE SEQUENCE [LARGE SCALE GENOMIC DNA]</scope>
    <source>
        <strain evidence="8">98ZLc_SE</strain>
    </source>
</reference>
<evidence type="ECO:0000313" key="8">
    <source>
        <dbReference type="EMBL" id="KAK6641015.1"/>
    </source>
</evidence>
<evidence type="ECO:0000256" key="4">
    <source>
        <dbReference type="ARBA" id="ARBA00022833"/>
    </source>
</evidence>
<dbReference type="Gene3D" id="3.30.160.60">
    <property type="entry name" value="Classic Zinc Finger"/>
    <property type="match status" value="2"/>
</dbReference>
<accession>A0ABR1BGG0</accession>
<feature type="compositionally biased region" description="Basic and acidic residues" evidence="6">
    <location>
        <begin position="59"/>
        <end position="70"/>
    </location>
</feature>
<dbReference type="InterPro" id="IPR013087">
    <property type="entry name" value="Znf_C2H2_type"/>
</dbReference>